<dbReference type="RefSeq" id="WP_073539746.1">
    <property type="nucleotide sequence ID" value="NZ_CP018335.1"/>
</dbReference>
<evidence type="ECO:0000313" key="3">
    <source>
        <dbReference type="Proteomes" id="UP000184604"/>
    </source>
</evidence>
<accession>A0A1L5FAU3</accession>
<dbReference type="EMBL" id="CP018335">
    <property type="protein sequence ID" value="APM40136.1"/>
    <property type="molecule type" value="Genomic_DNA"/>
</dbReference>
<evidence type="ECO:0000256" key="1">
    <source>
        <dbReference type="SAM" id="MobiDB-lite"/>
    </source>
</evidence>
<dbReference type="AlphaFoldDB" id="A0A1L5FAU3"/>
<organism evidence="2 3">
    <name type="scientific">Clostridium kluyveri</name>
    <dbReference type="NCBI Taxonomy" id="1534"/>
    <lineage>
        <taxon>Bacteria</taxon>
        <taxon>Bacillati</taxon>
        <taxon>Bacillota</taxon>
        <taxon>Clostridia</taxon>
        <taxon>Eubacteriales</taxon>
        <taxon>Clostridiaceae</taxon>
        <taxon>Clostridium</taxon>
    </lineage>
</organism>
<reference evidence="2 3" key="1">
    <citation type="submission" date="2016-12" db="EMBL/GenBank/DDBJ databases">
        <title>Complete genome sequence of Clostridium kluyveri JZZ isolated from the pit mud of a Chinese flavor liquor-making factory.</title>
        <authorList>
            <person name="Wang Y."/>
        </authorList>
    </citation>
    <scope>NUCLEOTIDE SEQUENCE [LARGE SCALE GENOMIC DNA]</scope>
    <source>
        <strain evidence="2 3">JZZ</strain>
    </source>
</reference>
<feature type="region of interest" description="Disordered" evidence="1">
    <location>
        <begin position="88"/>
        <end position="117"/>
    </location>
</feature>
<gene>
    <name evidence="2" type="ORF">BS101_15990</name>
</gene>
<evidence type="ECO:0000313" key="2">
    <source>
        <dbReference type="EMBL" id="APM40136.1"/>
    </source>
</evidence>
<protein>
    <submittedName>
        <fullName evidence="2">Uncharacterized protein</fullName>
    </submittedName>
</protein>
<proteinExistence type="predicted"/>
<feature type="compositionally biased region" description="Pro residues" evidence="1">
    <location>
        <begin position="90"/>
        <end position="103"/>
    </location>
</feature>
<dbReference type="Proteomes" id="UP000184604">
    <property type="component" value="Chromosome"/>
</dbReference>
<name>A0A1L5FAU3_CLOKL</name>
<sequence>MENYYCPFDYYDDYYHNYYDYFRQRITPEVIQSHVGQTALVDIRRRGTVTAHINGYNRRTDIVSLTIFTHSGNQPIRVHRRDILRITPIHVPPPQGGRPPQGRPPQGGGRYLDEDFE</sequence>